<dbReference type="SUPFAM" id="SSF52540">
    <property type="entry name" value="P-loop containing nucleoside triphosphate hydrolases"/>
    <property type="match status" value="1"/>
</dbReference>
<evidence type="ECO:0000256" key="1">
    <source>
        <dbReference type="ARBA" id="ARBA00022741"/>
    </source>
</evidence>
<dbReference type="Gene3D" id="1.10.3380.30">
    <property type="match status" value="2"/>
</dbReference>
<feature type="domain" description="Helicase ATP-binding" evidence="6">
    <location>
        <begin position="295"/>
        <end position="451"/>
    </location>
</feature>
<dbReference type="SMART" id="SM01142">
    <property type="entry name" value="DSHCT"/>
    <property type="match status" value="1"/>
</dbReference>
<dbReference type="EMBL" id="JASAOG010000013">
    <property type="protein sequence ID" value="KAK0065573.1"/>
    <property type="molecule type" value="Genomic_DNA"/>
</dbReference>
<dbReference type="PIRSF" id="PIRSF005198">
    <property type="entry name" value="Antiviral_helicase_SKI2"/>
    <property type="match status" value="1"/>
</dbReference>
<proteinExistence type="predicted"/>
<dbReference type="Gene3D" id="3.40.50.300">
    <property type="entry name" value="P-loop containing nucleotide triphosphate hydrolases"/>
    <property type="match status" value="2"/>
</dbReference>
<keyword evidence="2" id="KW-0378">Hydrolase</keyword>
<comment type="caution">
    <text evidence="8">The sequence shown here is derived from an EMBL/GenBank/DDBJ whole genome shotgun (WGS) entry which is preliminary data.</text>
</comment>
<evidence type="ECO:0000256" key="3">
    <source>
        <dbReference type="ARBA" id="ARBA00022806"/>
    </source>
</evidence>
<dbReference type="CDD" id="cd18795">
    <property type="entry name" value="SF2_C_Ski2"/>
    <property type="match status" value="1"/>
</dbReference>
<gene>
    <name evidence="8" type="ORF">Bpfe_005006</name>
</gene>
<dbReference type="PROSITE" id="PS51194">
    <property type="entry name" value="HELICASE_CTER"/>
    <property type="match status" value="1"/>
</dbReference>
<accession>A0AAD8C4L6</accession>
<dbReference type="GO" id="GO:0070478">
    <property type="term" value="P:nuclear-transcribed mRNA catabolic process, 3'-5' exonucleolytic nonsense-mediated decay"/>
    <property type="evidence" value="ECO:0007669"/>
    <property type="project" value="TreeGrafter"/>
</dbReference>
<dbReference type="FunFam" id="3.40.50.300:FF:000447">
    <property type="entry name" value="helicase SKI2W isoform X2"/>
    <property type="match status" value="1"/>
</dbReference>
<evidence type="ECO:0000313" key="9">
    <source>
        <dbReference type="Proteomes" id="UP001233172"/>
    </source>
</evidence>
<dbReference type="PROSITE" id="PS51192">
    <property type="entry name" value="HELICASE_ATP_BIND_1"/>
    <property type="match status" value="1"/>
</dbReference>
<dbReference type="InterPro" id="IPR016438">
    <property type="entry name" value="SKI2-like"/>
</dbReference>
<evidence type="ECO:0000256" key="4">
    <source>
        <dbReference type="ARBA" id="ARBA00022840"/>
    </source>
</evidence>
<dbReference type="InterPro" id="IPR050699">
    <property type="entry name" value="RNA-DNA_Helicase"/>
</dbReference>
<dbReference type="FunFam" id="3.40.50.300:FF:000354">
    <property type="entry name" value="ATP-dependent RNA helicase SKI2"/>
    <property type="match status" value="1"/>
</dbReference>
<dbReference type="InterPro" id="IPR011545">
    <property type="entry name" value="DEAD/DEAH_box_helicase_dom"/>
</dbReference>
<reference evidence="8" key="2">
    <citation type="submission" date="2023-04" db="EMBL/GenBank/DDBJ databases">
        <authorList>
            <person name="Bu L."/>
            <person name="Lu L."/>
            <person name="Laidemitt M.R."/>
            <person name="Zhang S.M."/>
            <person name="Mutuku M."/>
            <person name="Mkoji G."/>
            <person name="Steinauer M."/>
            <person name="Loker E.S."/>
        </authorList>
    </citation>
    <scope>NUCLEOTIDE SEQUENCE</scope>
    <source>
        <strain evidence="8">KasaAsao</strain>
        <tissue evidence="8">Whole Snail</tissue>
    </source>
</reference>
<dbReference type="InterPro" id="IPR027417">
    <property type="entry name" value="P-loop_NTPase"/>
</dbReference>
<dbReference type="InterPro" id="IPR012961">
    <property type="entry name" value="Ski2/MTR4_C"/>
</dbReference>
<dbReference type="PANTHER" id="PTHR12131">
    <property type="entry name" value="ATP-DEPENDENT RNA AND DNA HELICASE"/>
    <property type="match status" value="1"/>
</dbReference>
<dbReference type="InterPro" id="IPR014001">
    <property type="entry name" value="Helicase_ATP-bd"/>
</dbReference>
<evidence type="ECO:0000259" key="6">
    <source>
        <dbReference type="PROSITE" id="PS51192"/>
    </source>
</evidence>
<keyword evidence="1" id="KW-0547">Nucleotide-binding</keyword>
<keyword evidence="9" id="KW-1185">Reference proteome</keyword>
<organism evidence="8 9">
    <name type="scientific">Biomphalaria pfeifferi</name>
    <name type="common">Bloodfluke planorb</name>
    <name type="synonym">Freshwater snail</name>
    <dbReference type="NCBI Taxonomy" id="112525"/>
    <lineage>
        <taxon>Eukaryota</taxon>
        <taxon>Metazoa</taxon>
        <taxon>Spiralia</taxon>
        <taxon>Lophotrochozoa</taxon>
        <taxon>Mollusca</taxon>
        <taxon>Gastropoda</taxon>
        <taxon>Heterobranchia</taxon>
        <taxon>Euthyneura</taxon>
        <taxon>Panpulmonata</taxon>
        <taxon>Hygrophila</taxon>
        <taxon>Lymnaeoidea</taxon>
        <taxon>Planorbidae</taxon>
        <taxon>Biomphalaria</taxon>
    </lineage>
</organism>
<sequence>MTLVTLETGGIGHLELDVTDKVRNDKSPDFPRLTLPVGLPPILDIIEQLVENCIVDPSYLPLHTYISPRLLPRQHNYDSLLTLESNSSNTLPEFRIERDAENESRFYEVLSRTVSAAKDQTETEKEFPISTNEARAQDFHLTTVPPGFQNGMTFDEEKKEDKPAMTLDDLSDVIVDITDLFHVDVQTSSAETACSFIAEIDDADLFGAFDLTEIGEQLMSVNESLTNEQMDSSISQQSKKKQIQTCLLRNTSMSEPKHWAVQLDPNETLDNFRERIPNMAFEWPFELDVFQKQAILCLEENKSVLVAAHTSAGKTVVAEYAIALSLKHATRTIYTSPVKALSNQKYRELTVTFDDVGLVTGDIQINDTASCLIVTTEILRLMLYDGSEILRELEWVIIDEVHYIDDAARGVVWEEVLILLPDHVKLVLLSATVPNTMELAEWVGKLKKNPVYVITTKERPVPLTHYLYTGYTTPSCKGLFLFCNEQGQFLDHEYARAVNSLKNYQSNLSSNERDKNLWTAIVQMLYKEDKLPAVSFSFSKKKINKNCKYFTNTVLTSSTEKAEIKVFFTKCINKLNEEDQRLNQIQQFKNLLTRGFGVHHSGILPILRELVEILFQKGLIKVLFATETFAMGVNMPAKTVIFDDVIKHDGKSFRPLHTGEYVQMSGRAGRRGLDSVGSIIILCKADAPNKGDLHRMVLGKPTSLESRFRLSYSMILHLLKVEQLQVQDMMKRSFSTFNNKKESAEMLEKIKVQLSTLKKVDCFLCSLDLSSYYDSCKEFYRLLGNIQSAIINHPSNLVVPGRVIMVKGPGSQAVLGVVLKILAENALPQFYTLLLCDPFKDETESGIHPVQMNDNYLYVPQEVQMTMLIVNAEQIIRVTQNILQINSSEVMTFIEILKQGKRRITHIPRCIEYLIKNLMFLSVANPTGLIGYHPILDLHIQNIELEENCKALILLYTSFSEKFDCIRCPEFIQHFYAHDSNINIRERHKELQHLLSDEYLTLLPEYQQMNTVLKNLNYINVQERVELKGRVACYFSKHEVLLTEVIMENVFQYTSPAETAALLSCFVLETNKCKQPKLSGNLLEGKKKILSIASYVGNQQREAGMFIPVDVFVNTLHFGMTQVVHSWALGKSFSEVTQLTDLEEGIIVKCIQALHEVLQRVQEAADFIGNTILSEKCKVAQTSIRRDIIFAASLYIQ</sequence>
<dbReference type="GO" id="GO:0055087">
    <property type="term" value="C:Ski complex"/>
    <property type="evidence" value="ECO:0007669"/>
    <property type="project" value="TreeGrafter"/>
</dbReference>
<evidence type="ECO:0000256" key="5">
    <source>
        <dbReference type="ARBA" id="ARBA00047984"/>
    </source>
</evidence>
<reference evidence="8" key="1">
    <citation type="journal article" date="2023" name="PLoS Negl. Trop. Dis.">
        <title>A genome sequence for Biomphalaria pfeifferi, the major vector snail for the human-infecting parasite Schistosoma mansoni.</title>
        <authorList>
            <person name="Bu L."/>
            <person name="Lu L."/>
            <person name="Laidemitt M.R."/>
            <person name="Zhang S.M."/>
            <person name="Mutuku M."/>
            <person name="Mkoji G."/>
            <person name="Steinauer M."/>
            <person name="Loker E.S."/>
        </authorList>
    </citation>
    <scope>NUCLEOTIDE SEQUENCE</scope>
    <source>
        <strain evidence="8">KasaAsao</strain>
    </source>
</reference>
<comment type="catalytic activity">
    <reaction evidence="5">
        <text>ATP + H2O = ADP + phosphate + H(+)</text>
        <dbReference type="Rhea" id="RHEA:13065"/>
        <dbReference type="ChEBI" id="CHEBI:15377"/>
        <dbReference type="ChEBI" id="CHEBI:15378"/>
        <dbReference type="ChEBI" id="CHEBI:30616"/>
        <dbReference type="ChEBI" id="CHEBI:43474"/>
        <dbReference type="ChEBI" id="CHEBI:456216"/>
        <dbReference type="EC" id="3.6.4.13"/>
    </reaction>
</comment>
<feature type="domain" description="Helicase C-terminal" evidence="7">
    <location>
        <begin position="542"/>
        <end position="722"/>
    </location>
</feature>
<protein>
    <submittedName>
        <fullName evidence="8">Helicase SKI2W</fullName>
    </submittedName>
</protein>
<dbReference type="Pfam" id="PF08148">
    <property type="entry name" value="DSHCT"/>
    <property type="match status" value="1"/>
</dbReference>
<name>A0AAD8C4L6_BIOPF</name>
<evidence type="ECO:0000256" key="2">
    <source>
        <dbReference type="ARBA" id="ARBA00022801"/>
    </source>
</evidence>
<dbReference type="PANTHER" id="PTHR12131:SF1">
    <property type="entry name" value="ATP-DEPENDENT RNA HELICASE SUPV3L1, MITOCHONDRIAL-RELATED"/>
    <property type="match status" value="1"/>
</dbReference>
<dbReference type="GO" id="GO:0003723">
    <property type="term" value="F:RNA binding"/>
    <property type="evidence" value="ECO:0007669"/>
    <property type="project" value="InterPro"/>
</dbReference>
<dbReference type="Pfam" id="PF00270">
    <property type="entry name" value="DEAD"/>
    <property type="match status" value="1"/>
</dbReference>
<dbReference type="GO" id="GO:0005524">
    <property type="term" value="F:ATP binding"/>
    <property type="evidence" value="ECO:0007669"/>
    <property type="project" value="UniProtKB-KW"/>
</dbReference>
<dbReference type="SMART" id="SM00490">
    <property type="entry name" value="HELICc"/>
    <property type="match status" value="1"/>
</dbReference>
<keyword evidence="4" id="KW-0067">ATP-binding</keyword>
<evidence type="ECO:0000259" key="7">
    <source>
        <dbReference type="PROSITE" id="PS51194"/>
    </source>
</evidence>
<dbReference type="GO" id="GO:0003724">
    <property type="term" value="F:RNA helicase activity"/>
    <property type="evidence" value="ECO:0007669"/>
    <property type="project" value="UniProtKB-EC"/>
</dbReference>
<dbReference type="Proteomes" id="UP001233172">
    <property type="component" value="Unassembled WGS sequence"/>
</dbReference>
<dbReference type="InterPro" id="IPR001650">
    <property type="entry name" value="Helicase_C-like"/>
</dbReference>
<dbReference type="SMART" id="SM00487">
    <property type="entry name" value="DEXDc"/>
    <property type="match status" value="1"/>
</dbReference>
<dbReference type="GO" id="GO:0016787">
    <property type="term" value="F:hydrolase activity"/>
    <property type="evidence" value="ECO:0007669"/>
    <property type="project" value="UniProtKB-KW"/>
</dbReference>
<dbReference type="AlphaFoldDB" id="A0AAD8C4L6"/>
<evidence type="ECO:0000313" key="8">
    <source>
        <dbReference type="EMBL" id="KAK0065573.1"/>
    </source>
</evidence>
<dbReference type="Pfam" id="PF00271">
    <property type="entry name" value="Helicase_C"/>
    <property type="match status" value="1"/>
</dbReference>
<keyword evidence="3 8" id="KW-0347">Helicase</keyword>